<keyword evidence="9" id="KW-1015">Disulfide bond</keyword>
<dbReference type="HAMAP" id="MF_00287">
    <property type="entry name" value="BdbC"/>
    <property type="match status" value="1"/>
</dbReference>
<dbReference type="InterPro" id="IPR003752">
    <property type="entry name" value="DiS_bond_form_DsbB/BdbC"/>
</dbReference>
<keyword evidence="4 12" id="KW-0812">Transmembrane</keyword>
<evidence type="ECO:0000256" key="5">
    <source>
        <dbReference type="ARBA" id="ARBA00022982"/>
    </source>
</evidence>
<keyword evidence="3" id="KW-0813">Transport</keyword>
<dbReference type="RefSeq" id="WP_099476359.1">
    <property type="nucleotide sequence ID" value="NZ_CP016809.1"/>
</dbReference>
<feature type="transmembrane region" description="Helical" evidence="12">
    <location>
        <begin position="38"/>
        <end position="56"/>
    </location>
</feature>
<evidence type="ECO:0000256" key="12">
    <source>
        <dbReference type="SAM" id="Phobius"/>
    </source>
</evidence>
<keyword evidence="7" id="KW-0560">Oxidoreductase</keyword>
<dbReference type="EMBL" id="CP016809">
    <property type="protein sequence ID" value="ANY71193.1"/>
    <property type="molecule type" value="Genomic_DNA"/>
</dbReference>
<keyword evidence="11" id="KW-0676">Redox-active center</keyword>
<organism evidence="13">
    <name type="scientific">Paenibacillus ihbetae</name>
    <dbReference type="NCBI Taxonomy" id="1870820"/>
    <lineage>
        <taxon>Bacteria</taxon>
        <taxon>Bacillati</taxon>
        <taxon>Bacillota</taxon>
        <taxon>Bacilli</taxon>
        <taxon>Bacillales</taxon>
        <taxon>Paenibacillaceae</taxon>
        <taxon>Paenibacillus</taxon>
    </lineage>
</organism>
<evidence type="ECO:0000256" key="4">
    <source>
        <dbReference type="ARBA" id="ARBA00022692"/>
    </source>
</evidence>
<proteinExistence type="inferred from homology"/>
<reference evidence="13" key="1">
    <citation type="submission" date="2016-08" db="EMBL/GenBank/DDBJ databases">
        <title>Complete Genome Seqeunce of Paenibacillus sp. nov. IHBB 9852 from high altitute lake of Indian trans-Himalayas.</title>
        <authorList>
            <person name="Kiran S."/>
            <person name="Swarnkar M.K."/>
            <person name="Rana A."/>
            <person name="Tewari R."/>
            <person name="Gulati A."/>
        </authorList>
    </citation>
    <scope>NUCLEOTIDE SEQUENCE [LARGE SCALE GENOMIC DNA]</scope>
    <source>
        <strain evidence="13">IHBB 9852</strain>
    </source>
</reference>
<dbReference type="GO" id="GO:0016020">
    <property type="term" value="C:membrane"/>
    <property type="evidence" value="ECO:0007669"/>
    <property type="project" value="UniProtKB-SubCell"/>
</dbReference>
<dbReference type="GO" id="GO:0006457">
    <property type="term" value="P:protein folding"/>
    <property type="evidence" value="ECO:0007669"/>
    <property type="project" value="InterPro"/>
</dbReference>
<dbReference type="Gene3D" id="1.20.1550.10">
    <property type="entry name" value="DsbB-like"/>
    <property type="match status" value="1"/>
</dbReference>
<keyword evidence="8 12" id="KW-0472">Membrane</keyword>
<evidence type="ECO:0000256" key="3">
    <source>
        <dbReference type="ARBA" id="ARBA00022448"/>
    </source>
</evidence>
<dbReference type="PIRSF" id="PIRSF036659">
    <property type="entry name" value="BdbC"/>
    <property type="match status" value="1"/>
</dbReference>
<evidence type="ECO:0000256" key="11">
    <source>
        <dbReference type="ARBA" id="ARBA00023284"/>
    </source>
</evidence>
<comment type="subcellular location">
    <subcellularLocation>
        <location evidence="1">Membrane</location>
        <topology evidence="1">Multi-pass membrane protein</topology>
    </subcellularLocation>
</comment>
<dbReference type="SUPFAM" id="SSF158442">
    <property type="entry name" value="DsbB-like"/>
    <property type="match status" value="1"/>
</dbReference>
<dbReference type="AlphaFoldDB" id="A0A1B2DU05"/>
<evidence type="ECO:0000256" key="7">
    <source>
        <dbReference type="ARBA" id="ARBA00023002"/>
    </source>
</evidence>
<keyword evidence="10" id="KW-0143">Chaperone</keyword>
<gene>
    <name evidence="13" type="ORF">BBD41_00540</name>
</gene>
<evidence type="ECO:0000256" key="6">
    <source>
        <dbReference type="ARBA" id="ARBA00022989"/>
    </source>
</evidence>
<evidence type="ECO:0000256" key="9">
    <source>
        <dbReference type="ARBA" id="ARBA00023157"/>
    </source>
</evidence>
<evidence type="ECO:0000313" key="13">
    <source>
        <dbReference type="EMBL" id="ANY71193.1"/>
    </source>
</evidence>
<dbReference type="PANTHER" id="PTHR43469">
    <property type="entry name" value="DISULFIDE FORMATION PROTEIN-RELATED"/>
    <property type="match status" value="1"/>
</dbReference>
<evidence type="ECO:0000256" key="1">
    <source>
        <dbReference type="ARBA" id="ARBA00004141"/>
    </source>
</evidence>
<feature type="transmembrane region" description="Helical" evidence="12">
    <location>
        <begin position="63"/>
        <end position="82"/>
    </location>
</feature>
<dbReference type="InterPro" id="IPR012187">
    <property type="entry name" value="Disulphide_bond_form_BdbC"/>
</dbReference>
<name>A0A1B2DU05_9BACL</name>
<sequence>MNKSGAWLLFAWLVAAVATSGSLFLSEVWHFTPCVLCWYQRIFMYPLVVLLGIAAYRQQTFIVPYILPLIVIGGGISTYHIIIQKLPRSSDAASCGPVSCLNDYLNWFGWLTIPMLALAAFLLIAAALWLARRAQKQEQANEVGAVHA</sequence>
<comment type="similarity">
    <text evidence="2">Belongs to the DsbB family. BdbC subfamily.</text>
</comment>
<keyword evidence="6 12" id="KW-1133">Transmembrane helix</keyword>
<dbReference type="KEGG" id="pib:BBD41_00540"/>
<evidence type="ECO:0000256" key="2">
    <source>
        <dbReference type="ARBA" id="ARBA00007602"/>
    </source>
</evidence>
<feature type="transmembrane region" description="Helical" evidence="12">
    <location>
        <begin position="107"/>
        <end position="131"/>
    </location>
</feature>
<dbReference type="Pfam" id="PF02600">
    <property type="entry name" value="DsbB"/>
    <property type="match status" value="1"/>
</dbReference>
<evidence type="ECO:0000256" key="10">
    <source>
        <dbReference type="ARBA" id="ARBA00023186"/>
    </source>
</evidence>
<keyword evidence="5" id="KW-0249">Electron transport</keyword>
<dbReference type="NCBIfam" id="NF002849">
    <property type="entry name" value="PRK03113.1"/>
    <property type="match status" value="1"/>
</dbReference>
<dbReference type="InterPro" id="IPR023380">
    <property type="entry name" value="DsbB-like_sf"/>
</dbReference>
<evidence type="ECO:0000256" key="8">
    <source>
        <dbReference type="ARBA" id="ARBA00023136"/>
    </source>
</evidence>
<dbReference type="GO" id="GO:0015035">
    <property type="term" value="F:protein-disulfide reductase activity"/>
    <property type="evidence" value="ECO:0007669"/>
    <property type="project" value="InterPro"/>
</dbReference>
<accession>A0A1B2DU05</accession>
<dbReference type="PANTHER" id="PTHR43469:SF1">
    <property type="entry name" value="SPBETA PROPHAGE-DERIVED DISULFIDE BOND FORMATION PROTEIN B"/>
    <property type="match status" value="1"/>
</dbReference>
<protein>
    <submittedName>
        <fullName evidence="13">Disulfide bond formation protein DsbB</fullName>
    </submittedName>
</protein>